<dbReference type="RefSeq" id="WP_043392782.1">
    <property type="nucleotide sequence ID" value="NZ_JPMI01000061.1"/>
</dbReference>
<feature type="chain" id="PRO_5001782098" description="Lipoprotein" evidence="1">
    <location>
        <begin position="20"/>
        <end position="355"/>
    </location>
</feature>
<keyword evidence="1" id="KW-0732">Signal</keyword>
<gene>
    <name evidence="2" type="ORF">Q664_10340</name>
</gene>
<accession>A0A084SXS3</accession>
<dbReference type="AlphaFoldDB" id="A0A084SXS3"/>
<organism evidence="2 3">
    <name type="scientific">Archangium violaceum Cb vi76</name>
    <dbReference type="NCBI Taxonomy" id="1406225"/>
    <lineage>
        <taxon>Bacteria</taxon>
        <taxon>Pseudomonadati</taxon>
        <taxon>Myxococcota</taxon>
        <taxon>Myxococcia</taxon>
        <taxon>Myxococcales</taxon>
        <taxon>Cystobacterineae</taxon>
        <taxon>Archangiaceae</taxon>
        <taxon>Archangium</taxon>
    </lineage>
</organism>
<protein>
    <recommendedName>
        <fullName evidence="4">Lipoprotein</fullName>
    </recommendedName>
</protein>
<sequence length="355" mass="39779">MRSALLALVLCLSSLPAAAQPEVFFGSGNDVPNIKEEDFDRRFLRTGLYQALNQGTNDPNCAQLLGGLLTLLGETAPLLHKRDENFFLDPLLVQALNTQLSTPRFQANAYLVAMVRRVLIDRKLPPNWFQTAAALGPVVLTIDVGKLRFLSEGLQPIDSFFLTLPALRDRYEIEVRRANATAARSAEKMFRESYLDRQVAFGGLELLDLDIEKPKKKPKKKRKGQPIIEEEPEPLVAVAKLIWYPFPAEENEINPFGTPKKRPSVIITAKLAPQQYLDLSRIPKGTQLMVRGRFWGFKKAVDEVELRDGLIFQDRNWSQGNVLADPNAVFRCPLAVNELMGVTPEQSGAFGKPSR</sequence>
<evidence type="ECO:0000313" key="2">
    <source>
        <dbReference type="EMBL" id="KFA93258.1"/>
    </source>
</evidence>
<feature type="signal peptide" evidence="1">
    <location>
        <begin position="1"/>
        <end position="19"/>
    </location>
</feature>
<evidence type="ECO:0008006" key="4">
    <source>
        <dbReference type="Google" id="ProtNLM"/>
    </source>
</evidence>
<reference evidence="2 3" key="1">
    <citation type="submission" date="2014-07" db="EMBL/GenBank/DDBJ databases">
        <title>Draft Genome Sequence of Gephyronic Acid Producer, Cystobacter violaceus Strain Cb vi76.</title>
        <authorList>
            <person name="Stevens D.C."/>
            <person name="Young J."/>
            <person name="Carmichael R."/>
            <person name="Tan J."/>
            <person name="Taylor R.E."/>
        </authorList>
    </citation>
    <scope>NUCLEOTIDE SEQUENCE [LARGE SCALE GENOMIC DNA]</scope>
    <source>
        <strain evidence="2 3">Cb vi76</strain>
    </source>
</reference>
<comment type="caution">
    <text evidence="2">The sequence shown here is derived from an EMBL/GenBank/DDBJ whole genome shotgun (WGS) entry which is preliminary data.</text>
</comment>
<name>A0A084SXS3_9BACT</name>
<proteinExistence type="predicted"/>
<dbReference type="EMBL" id="JPMI01000061">
    <property type="protein sequence ID" value="KFA93258.1"/>
    <property type="molecule type" value="Genomic_DNA"/>
</dbReference>
<evidence type="ECO:0000256" key="1">
    <source>
        <dbReference type="SAM" id="SignalP"/>
    </source>
</evidence>
<dbReference type="Proteomes" id="UP000028547">
    <property type="component" value="Unassembled WGS sequence"/>
</dbReference>
<evidence type="ECO:0000313" key="3">
    <source>
        <dbReference type="Proteomes" id="UP000028547"/>
    </source>
</evidence>